<evidence type="ECO:0000256" key="12">
    <source>
        <dbReference type="ARBA" id="ARBA00022840"/>
    </source>
</evidence>
<organism evidence="19 20">
    <name type="scientific">Protomyces lactucae-debilis</name>
    <dbReference type="NCBI Taxonomy" id="2754530"/>
    <lineage>
        <taxon>Eukaryota</taxon>
        <taxon>Fungi</taxon>
        <taxon>Dikarya</taxon>
        <taxon>Ascomycota</taxon>
        <taxon>Taphrinomycotina</taxon>
        <taxon>Taphrinomycetes</taxon>
        <taxon>Taphrinales</taxon>
        <taxon>Protomycetaceae</taxon>
        <taxon>Protomyces</taxon>
    </lineage>
</organism>
<keyword evidence="20" id="KW-1185">Reference proteome</keyword>
<name>A0A1Y2FKK9_PROLT</name>
<comment type="pathway">
    <text evidence="2">Metabolic intermediate biosynthesis; 5-phospho-alpha-D-ribose 1-diphosphate biosynthesis; 5-phospho-alpha-D-ribose 1-diphosphate from D-ribose 5-phosphate (route I): step 1/1.</text>
</comment>
<dbReference type="FunFam" id="3.40.50.2020:FF:000043">
    <property type="entry name" value="Ribose-phosphate pyrophosphokinase 1"/>
    <property type="match status" value="1"/>
</dbReference>
<dbReference type="AlphaFoldDB" id="A0A1Y2FKK9"/>
<evidence type="ECO:0000256" key="6">
    <source>
        <dbReference type="ARBA" id="ARBA00022553"/>
    </source>
</evidence>
<dbReference type="GO" id="GO:0016757">
    <property type="term" value="F:glycosyltransferase activity"/>
    <property type="evidence" value="ECO:0007669"/>
    <property type="project" value="UniProtKB-KW"/>
</dbReference>
<evidence type="ECO:0000256" key="8">
    <source>
        <dbReference type="ARBA" id="ARBA00022723"/>
    </source>
</evidence>
<dbReference type="PANTHER" id="PTHR10210">
    <property type="entry name" value="RIBOSE-PHOSPHATE DIPHOSPHOKINASE FAMILY MEMBER"/>
    <property type="match status" value="1"/>
</dbReference>
<dbReference type="GO" id="GO:0006164">
    <property type="term" value="P:purine nucleotide biosynthetic process"/>
    <property type="evidence" value="ECO:0007669"/>
    <property type="project" value="TreeGrafter"/>
</dbReference>
<keyword evidence="6" id="KW-0597">Phosphoprotein</keyword>
<dbReference type="GO" id="GO:0005737">
    <property type="term" value="C:cytoplasm"/>
    <property type="evidence" value="ECO:0007669"/>
    <property type="project" value="UniProtKB-SubCell"/>
</dbReference>
<evidence type="ECO:0000256" key="4">
    <source>
        <dbReference type="ARBA" id="ARBA00013247"/>
    </source>
</evidence>
<keyword evidence="19" id="KW-0328">Glycosyltransferase</keyword>
<evidence type="ECO:0000313" key="19">
    <source>
        <dbReference type="EMBL" id="ORY84500.1"/>
    </source>
</evidence>
<dbReference type="OMA" id="CKMKKHR"/>
<gene>
    <name evidence="19" type="ORF">BCR37DRAFT_345480</name>
</gene>
<sequence length="391" mass="43315">MRKTKILAGSSHPILSQAICSRLGVESAPVKLGRFSNDETSVEIGVSVRDTDTFVIQSGSRTVNDHLMELLILISACKGASASRVTAVLPYFPYVKQSKMKKHRGCIAAKMVANLLLVAGVDHIITVDLHASQMQGFFKVPVDNLYAEPAIVRWIKENVDRWRDVVIVSKNPGGAKRVTSMADALKVNFALIHTDRRRKLQEPTAQSRRNLSPHKRSSMPQYDQYTEVHTARLISGHVVNEDYQNSVHGNLVTGDQQSDNDEEEDELTPPTAYERMITLVGDVYRKTALIVDDMCDSPGSFIAAAEHMVKNCGAHRVYVIATHGLFQGTCLEQMEACDCIHQIVVTNTYPISPEMMRRTTKLNIIDISSVLAEAIRRTHNGESLNGCAGLF</sequence>
<dbReference type="InterPro" id="IPR029099">
    <property type="entry name" value="Pribosyltran_N"/>
</dbReference>
<dbReference type="GO" id="GO:0004749">
    <property type="term" value="F:ribose phosphate diphosphokinase activity"/>
    <property type="evidence" value="ECO:0007669"/>
    <property type="project" value="UniProtKB-EC"/>
</dbReference>
<feature type="region of interest" description="Disordered" evidence="17">
    <location>
        <begin position="198"/>
        <end position="221"/>
    </location>
</feature>
<dbReference type="GO" id="GO:0002189">
    <property type="term" value="C:ribose phosphate diphosphokinase complex"/>
    <property type="evidence" value="ECO:0007669"/>
    <property type="project" value="UniProtKB-ARBA"/>
</dbReference>
<keyword evidence="12" id="KW-0067">ATP-binding</keyword>
<keyword evidence="8" id="KW-0479">Metal-binding</keyword>
<evidence type="ECO:0000256" key="10">
    <source>
        <dbReference type="ARBA" id="ARBA00022741"/>
    </source>
</evidence>
<evidence type="ECO:0000256" key="2">
    <source>
        <dbReference type="ARBA" id="ARBA00004996"/>
    </source>
</evidence>
<dbReference type="Pfam" id="PF14572">
    <property type="entry name" value="Pribosyl_synth"/>
    <property type="match status" value="1"/>
</dbReference>
<evidence type="ECO:0000256" key="13">
    <source>
        <dbReference type="ARBA" id="ARBA00022842"/>
    </source>
</evidence>
<keyword evidence="7 19" id="KW-0808">Transferase</keyword>
<evidence type="ECO:0000256" key="17">
    <source>
        <dbReference type="SAM" id="MobiDB-lite"/>
    </source>
</evidence>
<keyword evidence="13" id="KW-0460">Magnesium</keyword>
<evidence type="ECO:0000256" key="15">
    <source>
        <dbReference type="ARBA" id="ARBA00049535"/>
    </source>
</evidence>
<evidence type="ECO:0000313" key="20">
    <source>
        <dbReference type="Proteomes" id="UP000193685"/>
    </source>
</evidence>
<evidence type="ECO:0000256" key="11">
    <source>
        <dbReference type="ARBA" id="ARBA00022777"/>
    </source>
</evidence>
<evidence type="ECO:0000259" key="18">
    <source>
        <dbReference type="Pfam" id="PF13793"/>
    </source>
</evidence>
<evidence type="ECO:0000256" key="5">
    <source>
        <dbReference type="ARBA" id="ARBA00022490"/>
    </source>
</evidence>
<keyword evidence="9" id="KW-0545">Nucleotide biosynthesis</keyword>
<dbReference type="Proteomes" id="UP000193685">
    <property type="component" value="Unassembled WGS sequence"/>
</dbReference>
<dbReference type="GeneID" id="63784225"/>
<feature type="region of interest" description="Disordered" evidence="17">
    <location>
        <begin position="248"/>
        <end position="270"/>
    </location>
</feature>
<evidence type="ECO:0000256" key="9">
    <source>
        <dbReference type="ARBA" id="ARBA00022727"/>
    </source>
</evidence>
<dbReference type="FunFam" id="3.40.50.2020:FF:000017">
    <property type="entry name" value="Ribose-phosphate pyrophosphokinase 1"/>
    <property type="match status" value="1"/>
</dbReference>
<comment type="subcellular location">
    <subcellularLocation>
        <location evidence="1">Cytoplasm</location>
    </subcellularLocation>
</comment>
<dbReference type="SUPFAM" id="SSF53271">
    <property type="entry name" value="PRTase-like"/>
    <property type="match status" value="2"/>
</dbReference>
<comment type="similarity">
    <text evidence="3">Belongs to the ribose-phosphate pyrophosphokinase family.</text>
</comment>
<dbReference type="PANTHER" id="PTHR10210:SF57">
    <property type="entry name" value="RIBOSE-PHOSPHATE DIPHOSPHOKINASE"/>
    <property type="match status" value="1"/>
</dbReference>
<dbReference type="GO" id="GO:0009156">
    <property type="term" value="P:ribonucleoside monophosphate biosynthetic process"/>
    <property type="evidence" value="ECO:0007669"/>
    <property type="project" value="InterPro"/>
</dbReference>
<evidence type="ECO:0000256" key="7">
    <source>
        <dbReference type="ARBA" id="ARBA00022679"/>
    </source>
</evidence>
<dbReference type="GO" id="GO:0006015">
    <property type="term" value="P:5-phosphoribose 1-diphosphate biosynthetic process"/>
    <property type="evidence" value="ECO:0007669"/>
    <property type="project" value="TreeGrafter"/>
</dbReference>
<dbReference type="RefSeq" id="XP_040726518.1">
    <property type="nucleotide sequence ID" value="XM_040867626.1"/>
</dbReference>
<dbReference type="STRING" id="56484.A0A1Y2FKK9"/>
<feature type="compositionally biased region" description="Acidic residues" evidence="17">
    <location>
        <begin position="258"/>
        <end position="267"/>
    </location>
</feature>
<dbReference type="OrthoDB" id="413572at2759"/>
<dbReference type="InterPro" id="IPR005946">
    <property type="entry name" value="Rib-P_diPkinase"/>
</dbReference>
<evidence type="ECO:0000256" key="3">
    <source>
        <dbReference type="ARBA" id="ARBA00006478"/>
    </source>
</evidence>
<keyword evidence="10" id="KW-0547">Nucleotide-binding</keyword>
<dbReference type="PROSITE" id="PS00114">
    <property type="entry name" value="PRPP_SYNTHASE"/>
    <property type="match status" value="1"/>
</dbReference>
<comment type="catalytic activity">
    <reaction evidence="15">
        <text>D-ribose 5-phosphate + ATP = 5-phospho-alpha-D-ribose 1-diphosphate + AMP + H(+)</text>
        <dbReference type="Rhea" id="RHEA:15609"/>
        <dbReference type="ChEBI" id="CHEBI:15378"/>
        <dbReference type="ChEBI" id="CHEBI:30616"/>
        <dbReference type="ChEBI" id="CHEBI:58017"/>
        <dbReference type="ChEBI" id="CHEBI:78346"/>
        <dbReference type="ChEBI" id="CHEBI:456215"/>
        <dbReference type="EC" id="2.7.6.1"/>
    </reaction>
</comment>
<evidence type="ECO:0000256" key="14">
    <source>
        <dbReference type="ARBA" id="ARBA00040334"/>
    </source>
</evidence>
<dbReference type="GO" id="GO:0000287">
    <property type="term" value="F:magnesium ion binding"/>
    <property type="evidence" value="ECO:0007669"/>
    <property type="project" value="InterPro"/>
</dbReference>
<proteinExistence type="inferred from homology"/>
<keyword evidence="11" id="KW-0418">Kinase</keyword>
<dbReference type="CDD" id="cd06223">
    <property type="entry name" value="PRTases_typeI"/>
    <property type="match status" value="1"/>
</dbReference>
<dbReference type="SMART" id="SM01400">
    <property type="entry name" value="Pribosyltran_N"/>
    <property type="match status" value="1"/>
</dbReference>
<dbReference type="EC" id="2.7.6.1" evidence="4"/>
<dbReference type="GO" id="GO:0016301">
    <property type="term" value="F:kinase activity"/>
    <property type="evidence" value="ECO:0007669"/>
    <property type="project" value="UniProtKB-KW"/>
</dbReference>
<evidence type="ECO:0000256" key="16">
    <source>
        <dbReference type="ARBA" id="ARBA00077829"/>
    </source>
</evidence>
<dbReference type="Pfam" id="PF13793">
    <property type="entry name" value="Pribosyltran_N"/>
    <property type="match status" value="1"/>
</dbReference>
<dbReference type="InterPro" id="IPR000842">
    <property type="entry name" value="PRib_PP_synth_CS"/>
</dbReference>
<dbReference type="GO" id="GO:0005524">
    <property type="term" value="F:ATP binding"/>
    <property type="evidence" value="ECO:0007669"/>
    <property type="project" value="UniProtKB-KW"/>
</dbReference>
<keyword evidence="5" id="KW-0963">Cytoplasm</keyword>
<dbReference type="Gene3D" id="3.40.50.2020">
    <property type="match status" value="2"/>
</dbReference>
<comment type="caution">
    <text evidence="19">The sequence shown here is derived from an EMBL/GenBank/DDBJ whole genome shotgun (WGS) entry which is preliminary data.</text>
</comment>
<feature type="domain" description="Ribose-phosphate pyrophosphokinase N-terminal" evidence="18">
    <location>
        <begin position="5"/>
        <end position="120"/>
    </location>
</feature>
<protein>
    <recommendedName>
        <fullName evidence="14">Ribose-phosphate pyrophosphokinase 1</fullName>
        <ecNumber evidence="4">2.7.6.1</ecNumber>
    </recommendedName>
    <alternativeName>
        <fullName evidence="16">Phosphoribosyl pyrophosphate synthase 1</fullName>
    </alternativeName>
</protein>
<reference evidence="19 20" key="1">
    <citation type="submission" date="2016-07" db="EMBL/GenBank/DDBJ databases">
        <title>Pervasive Adenine N6-methylation of Active Genes in Fungi.</title>
        <authorList>
            <consortium name="DOE Joint Genome Institute"/>
            <person name="Mondo S.J."/>
            <person name="Dannebaum R.O."/>
            <person name="Kuo R.C."/>
            <person name="Labutti K."/>
            <person name="Haridas S."/>
            <person name="Kuo A."/>
            <person name="Salamov A."/>
            <person name="Ahrendt S.R."/>
            <person name="Lipzen A."/>
            <person name="Sullivan W."/>
            <person name="Andreopoulos W.B."/>
            <person name="Clum A."/>
            <person name="Lindquist E."/>
            <person name="Daum C."/>
            <person name="Ramamoorthy G.K."/>
            <person name="Gryganskyi A."/>
            <person name="Culley D."/>
            <person name="Magnuson J.K."/>
            <person name="James T.Y."/>
            <person name="O'Malley M.A."/>
            <person name="Stajich J.E."/>
            <person name="Spatafora J.W."/>
            <person name="Visel A."/>
            <person name="Grigoriev I.V."/>
        </authorList>
    </citation>
    <scope>NUCLEOTIDE SEQUENCE [LARGE SCALE GENOMIC DNA]</scope>
    <source>
        <strain evidence="19 20">12-1054</strain>
    </source>
</reference>
<dbReference type="InterPro" id="IPR029057">
    <property type="entry name" value="PRTase-like"/>
</dbReference>
<evidence type="ECO:0000256" key="1">
    <source>
        <dbReference type="ARBA" id="ARBA00004496"/>
    </source>
</evidence>
<dbReference type="NCBIfam" id="TIGR01251">
    <property type="entry name" value="ribP_PPkin"/>
    <property type="match status" value="1"/>
</dbReference>
<dbReference type="InterPro" id="IPR000836">
    <property type="entry name" value="PRTase_dom"/>
</dbReference>
<accession>A0A1Y2FKK9</accession>
<dbReference type="EMBL" id="MCFI01000006">
    <property type="protein sequence ID" value="ORY84500.1"/>
    <property type="molecule type" value="Genomic_DNA"/>
</dbReference>